<feature type="transmembrane region" description="Helical" evidence="1">
    <location>
        <begin position="128"/>
        <end position="150"/>
    </location>
</feature>
<sequence length="315" mass="34534">MTRNMEQSTRSALHIAFSVVGLISFLLVLFFNGSTNSPDLGIFSQPTGNVSDKFNTYITPSGWTFIIWAIIYTWMAVAIIYALSQLCRSSDSGPVYLSPVTVPLQFWVLFITNQALNISWLFVWDRELMTAAAVFLFLIVITNWLAMYILHSRLIQDGVPVELPRPELIALRVTMHNGLAVYTTWTTIAALLNLDIAIVYVAGASNEVASLVIACVLGALIILWLVLELTVLDKYTRWTISPGFTLVWALSGVFDNNYWRAPGAVPAVLGAVLGVACLCLLVRLVVLVVYVACPPAGRRSGSVDIAGRLNGGFSQ</sequence>
<evidence type="ECO:0000313" key="3">
    <source>
        <dbReference type="Proteomes" id="UP000440578"/>
    </source>
</evidence>
<accession>A0A6A4W2L3</accession>
<protein>
    <submittedName>
        <fullName evidence="2">Uncharacterized protein</fullName>
    </submittedName>
</protein>
<gene>
    <name evidence="2" type="ORF">FJT64_006293</name>
</gene>
<feature type="transmembrane region" description="Helical" evidence="1">
    <location>
        <begin position="63"/>
        <end position="83"/>
    </location>
</feature>
<dbReference type="EMBL" id="VIIS01001578">
    <property type="protein sequence ID" value="KAF0296238.1"/>
    <property type="molecule type" value="Genomic_DNA"/>
</dbReference>
<keyword evidence="1" id="KW-0812">Transmembrane</keyword>
<dbReference type="PANTHER" id="PTHR33802:SF1">
    <property type="entry name" value="XK-RELATED PROTEIN"/>
    <property type="match status" value="1"/>
</dbReference>
<comment type="caution">
    <text evidence="2">The sequence shown here is derived from an EMBL/GenBank/DDBJ whole genome shotgun (WGS) entry which is preliminary data.</text>
</comment>
<organism evidence="2 3">
    <name type="scientific">Amphibalanus amphitrite</name>
    <name type="common">Striped barnacle</name>
    <name type="synonym">Balanus amphitrite</name>
    <dbReference type="NCBI Taxonomy" id="1232801"/>
    <lineage>
        <taxon>Eukaryota</taxon>
        <taxon>Metazoa</taxon>
        <taxon>Ecdysozoa</taxon>
        <taxon>Arthropoda</taxon>
        <taxon>Crustacea</taxon>
        <taxon>Multicrustacea</taxon>
        <taxon>Cirripedia</taxon>
        <taxon>Thoracica</taxon>
        <taxon>Thoracicalcarea</taxon>
        <taxon>Balanomorpha</taxon>
        <taxon>Balanoidea</taxon>
        <taxon>Balanidae</taxon>
        <taxon>Amphibalaninae</taxon>
        <taxon>Amphibalanus</taxon>
    </lineage>
</organism>
<name>A0A6A4W2L3_AMPAM</name>
<evidence type="ECO:0000256" key="1">
    <source>
        <dbReference type="SAM" id="Phobius"/>
    </source>
</evidence>
<feature type="transmembrane region" description="Helical" evidence="1">
    <location>
        <begin position="208"/>
        <end position="227"/>
    </location>
</feature>
<dbReference type="AlphaFoldDB" id="A0A6A4W2L3"/>
<evidence type="ECO:0000313" key="2">
    <source>
        <dbReference type="EMBL" id="KAF0296238.1"/>
    </source>
</evidence>
<dbReference type="EMBL" id="VIIS01001578">
    <property type="protein sequence ID" value="KAF0296237.1"/>
    <property type="molecule type" value="Genomic_DNA"/>
</dbReference>
<dbReference type="PANTHER" id="PTHR33802">
    <property type="entry name" value="SI:CH211-161H7.5-RELATED"/>
    <property type="match status" value="1"/>
</dbReference>
<reference evidence="2 3" key="1">
    <citation type="submission" date="2019-07" db="EMBL/GenBank/DDBJ databases">
        <title>Draft genome assembly of a fouling barnacle, Amphibalanus amphitrite (Darwin, 1854): The first reference genome for Thecostraca.</title>
        <authorList>
            <person name="Kim W."/>
        </authorList>
    </citation>
    <scope>NUCLEOTIDE SEQUENCE [LARGE SCALE GENOMIC DNA]</scope>
    <source>
        <strain evidence="2">SNU_AA5</strain>
        <tissue evidence="2">Soma without cirri and trophi</tissue>
    </source>
</reference>
<keyword evidence="1" id="KW-0472">Membrane</keyword>
<feature type="transmembrane region" description="Helical" evidence="1">
    <location>
        <begin position="179"/>
        <end position="202"/>
    </location>
</feature>
<keyword evidence="3" id="KW-1185">Reference proteome</keyword>
<feature type="transmembrane region" description="Helical" evidence="1">
    <location>
        <begin position="239"/>
        <end position="259"/>
    </location>
</feature>
<feature type="transmembrane region" description="Helical" evidence="1">
    <location>
        <begin position="12"/>
        <end position="31"/>
    </location>
</feature>
<feature type="transmembrane region" description="Helical" evidence="1">
    <location>
        <begin position="265"/>
        <end position="292"/>
    </location>
</feature>
<dbReference type="Proteomes" id="UP000440578">
    <property type="component" value="Unassembled WGS sequence"/>
</dbReference>
<dbReference type="OrthoDB" id="5586934at2759"/>
<proteinExistence type="predicted"/>
<keyword evidence="1" id="KW-1133">Transmembrane helix</keyword>
<feature type="transmembrane region" description="Helical" evidence="1">
    <location>
        <begin position="95"/>
        <end position="116"/>
    </location>
</feature>